<evidence type="ECO:0000259" key="5">
    <source>
        <dbReference type="Pfam" id="PF10392"/>
    </source>
</evidence>
<dbReference type="AlphaFoldDB" id="A0A834ITB1"/>
<dbReference type="Proteomes" id="UP000625711">
    <property type="component" value="Unassembled WGS sequence"/>
</dbReference>
<evidence type="ECO:0000313" key="8">
    <source>
        <dbReference type="Proteomes" id="UP000625711"/>
    </source>
</evidence>
<evidence type="ECO:0000256" key="3">
    <source>
        <dbReference type="ARBA" id="ARBA00023034"/>
    </source>
</evidence>
<dbReference type="InterPro" id="IPR049176">
    <property type="entry name" value="COG5_N"/>
</dbReference>
<keyword evidence="8" id="KW-1185">Reference proteome</keyword>
<dbReference type="InterPro" id="IPR019465">
    <property type="entry name" value="Cog5"/>
</dbReference>
<keyword evidence="4" id="KW-0472">Membrane</keyword>
<dbReference type="InterPro" id="IPR048485">
    <property type="entry name" value="COG5_helical"/>
</dbReference>
<evidence type="ECO:0000256" key="1">
    <source>
        <dbReference type="ARBA" id="ARBA00004395"/>
    </source>
</evidence>
<dbReference type="PANTHER" id="PTHR13228:SF3">
    <property type="entry name" value="CONSERVED OLIGOMERIC GOLGI COMPLEX SUBUNIT 5"/>
    <property type="match status" value="1"/>
</dbReference>
<comment type="subcellular location">
    <subcellularLocation>
        <location evidence="1">Golgi apparatus membrane</location>
        <topology evidence="1">Peripheral membrane protein</topology>
    </subcellularLocation>
</comment>
<accession>A0A834ITB1</accession>
<dbReference type="GO" id="GO:0006891">
    <property type="term" value="P:intra-Golgi vesicle-mediated transport"/>
    <property type="evidence" value="ECO:0007669"/>
    <property type="project" value="InterPro"/>
</dbReference>
<organism evidence="7 8">
    <name type="scientific">Rhynchophorus ferrugineus</name>
    <name type="common">Red palm weevil</name>
    <name type="synonym">Curculio ferrugineus</name>
    <dbReference type="NCBI Taxonomy" id="354439"/>
    <lineage>
        <taxon>Eukaryota</taxon>
        <taxon>Metazoa</taxon>
        <taxon>Ecdysozoa</taxon>
        <taxon>Arthropoda</taxon>
        <taxon>Hexapoda</taxon>
        <taxon>Insecta</taxon>
        <taxon>Pterygota</taxon>
        <taxon>Neoptera</taxon>
        <taxon>Endopterygota</taxon>
        <taxon>Coleoptera</taxon>
        <taxon>Polyphaga</taxon>
        <taxon>Cucujiformia</taxon>
        <taxon>Curculionidae</taxon>
        <taxon>Dryophthorinae</taxon>
        <taxon>Rhynchophorus</taxon>
    </lineage>
</organism>
<comment type="caution">
    <text evidence="7">The sequence shown here is derived from an EMBL/GenBank/DDBJ whole genome shotgun (WGS) entry which is preliminary data.</text>
</comment>
<name>A0A834ITB1_RHYFE</name>
<dbReference type="Pfam" id="PF10392">
    <property type="entry name" value="COG5_N"/>
    <property type="match status" value="1"/>
</dbReference>
<proteinExistence type="predicted"/>
<dbReference type="EMBL" id="JAACXV010000107">
    <property type="protein sequence ID" value="KAF7283463.1"/>
    <property type="molecule type" value="Genomic_DNA"/>
</dbReference>
<dbReference type="OrthoDB" id="18786at2759"/>
<feature type="domain" description="Conserved oligomeric Golgi complex subunit 5 helical" evidence="6">
    <location>
        <begin position="159"/>
        <end position="342"/>
    </location>
</feature>
<dbReference type="GO" id="GO:0017119">
    <property type="term" value="C:Golgi transport complex"/>
    <property type="evidence" value="ECO:0007669"/>
    <property type="project" value="InterPro"/>
</dbReference>
<dbReference type="PANTHER" id="PTHR13228">
    <property type="entry name" value="CONSERVED OLIGOMERIC GOLGI COMPLEX COMPONENT 5"/>
    <property type="match status" value="1"/>
</dbReference>
<feature type="domain" description="Conserved oligomeric Golgi complex subunit 5 N-terminal" evidence="5">
    <location>
        <begin position="19"/>
        <end position="134"/>
    </location>
</feature>
<evidence type="ECO:0000259" key="6">
    <source>
        <dbReference type="Pfam" id="PF20649"/>
    </source>
</evidence>
<gene>
    <name evidence="7" type="ORF">GWI33_000546</name>
</gene>
<evidence type="ECO:0000256" key="2">
    <source>
        <dbReference type="ARBA" id="ARBA00020974"/>
    </source>
</evidence>
<reference evidence="7" key="1">
    <citation type="submission" date="2020-08" db="EMBL/GenBank/DDBJ databases">
        <title>Genome sequencing and assembly of the red palm weevil Rhynchophorus ferrugineus.</title>
        <authorList>
            <person name="Dias G.B."/>
            <person name="Bergman C.M."/>
            <person name="Manee M."/>
        </authorList>
    </citation>
    <scope>NUCLEOTIDE SEQUENCE</scope>
    <source>
        <strain evidence="7">AA-2017</strain>
        <tissue evidence="7">Whole larva</tissue>
    </source>
</reference>
<dbReference type="GO" id="GO:0000139">
    <property type="term" value="C:Golgi membrane"/>
    <property type="evidence" value="ECO:0007669"/>
    <property type="project" value="UniProtKB-SubCell"/>
</dbReference>
<keyword evidence="3" id="KW-0333">Golgi apparatus</keyword>
<evidence type="ECO:0000313" key="7">
    <source>
        <dbReference type="EMBL" id="KAF7283463.1"/>
    </source>
</evidence>
<protein>
    <recommendedName>
        <fullName evidence="2">Conserved oligomeric Golgi complex subunit 5</fullName>
    </recommendedName>
</protein>
<sequence>MDNDNIIELIENDELYGHFLKNNSKNMSQSLALTEQIKKLGEGIDILNKELQKQVLENHDDLLRQANHATKLENVLNIMNNHIQSLFANAERIRTQLTVSYEQLETHTKVLGHLHRASHILRQVSRVQQLSKRLGTTSDPIQKAILLQELEQLAVDPELSDIDTITTELRNIRIQQHKVIKLATGSLNQGLINENFIQTSTALQIFVNLGTINNTVDNFIKQNVNECHEMFKSAVDINVNGGIVKNKGNSSRIQITSSQGFRSKIWNELDKCFSEDIYQICKQVKFFQTTLNELHLSETDENSAKNFWNKLGNCIQEEINKSSPVIQQMLETDYPKLLKSYYEIYTRLNYDQFKFNRSMLKKLENSYLSSSLSKILEPVETMFKDETSIPSHDEIDSLIRCITSELSVALVEENLSEQVSKNVGKCIKMFSVKTESKVENGVEAAQVIGGIPNMGQQKNVKLANALFYLKTQIQRMLMNMKESLPEVSMNIINENLLCLDKLSGAIMDPLIESINVIVEKIMLTMHVEPDWLKIQTPANKILSCSPYMKELIQFINRIYNTYLVTFQNKKVLSEKCNIIAMKCIDLLVRHSSILRPVGQGGRCRLQSDYHHLEEALKVICPNLANLGRPYRLLKSMASLITQTPEEIIASQATGSSVPHSTILLMLFSFAGPDLASPHQNTSWSLPKISAWLDEHTNEAERIDLVAGAIQKYENIIRQKNSTNYDPIYPIMSSFLEIAIEECIH</sequence>
<dbReference type="Pfam" id="PF20649">
    <property type="entry name" value="COG5_C"/>
    <property type="match status" value="1"/>
</dbReference>
<evidence type="ECO:0000256" key="4">
    <source>
        <dbReference type="ARBA" id="ARBA00023136"/>
    </source>
</evidence>